<feature type="binding site" evidence="7">
    <location>
        <position position="126"/>
    </location>
    <ligand>
        <name>S-adenosyl-L-methionine</name>
        <dbReference type="ChEBI" id="CHEBI:59789"/>
    </ligand>
</feature>
<keyword evidence="6 7" id="KW-0819">tRNA processing</keyword>
<keyword evidence="5 7" id="KW-0949">S-adenosyl-L-methionine</keyword>
<keyword evidence="10" id="KW-1185">Reference proteome</keyword>
<dbReference type="Pfam" id="PF02390">
    <property type="entry name" value="Methyltransf_4"/>
    <property type="match status" value="1"/>
</dbReference>
<reference evidence="9 10" key="1">
    <citation type="submission" date="2018-11" db="EMBL/GenBank/DDBJ databases">
        <title>Genome sequencing of Lautropia sp. KCOM 2505 (= ChDC F240).</title>
        <authorList>
            <person name="Kook J.-K."/>
            <person name="Park S.-N."/>
            <person name="Lim Y.K."/>
        </authorList>
    </citation>
    <scope>NUCLEOTIDE SEQUENCE [LARGE SCALE GENOMIC DNA]</scope>
    <source>
        <strain evidence="9 10">KCOM 2505</strain>
    </source>
</reference>
<evidence type="ECO:0000256" key="5">
    <source>
        <dbReference type="ARBA" id="ARBA00022691"/>
    </source>
</evidence>
<dbReference type="GO" id="GO:0008176">
    <property type="term" value="F:tRNA (guanine(46)-N7)-methyltransferase activity"/>
    <property type="evidence" value="ECO:0007669"/>
    <property type="project" value="UniProtKB-UniRule"/>
</dbReference>
<accession>A0A426FPU7</accession>
<comment type="caution">
    <text evidence="7">Lacks conserved residue(s) required for the propagation of feature annotation.</text>
</comment>
<sequence>MPADSSSLPSSADFSRTDAAQQAASDAVPQSAGADAQGAAEPTGSVEDAARQAATTRAPSISPNSKDTGSEPPRRGIRTYVLRRSHFSAAQRDAWERLMPVFGLPFAARTLDYPQVFGRSAPVVLEIGFGMGDTTAEIAAAAPDVDFIAIDVHTPGVGALLKLVEQLGLTNLRVIEHDAQQVLRQMIAPGSLTGIHVFFPDPWPKARHHKRRLIQTPFVRELVAALRPGGYIHLATDWQDYADQMAEVLAEIPALVAEPVRPFETTSLPCPRPSTRFERRGERLGHGITDLVRYRVG</sequence>
<dbReference type="NCBIfam" id="TIGR00091">
    <property type="entry name" value="tRNA (guanosine(46)-N7)-methyltransferase TrmB"/>
    <property type="match status" value="1"/>
</dbReference>
<evidence type="ECO:0000313" key="10">
    <source>
        <dbReference type="Proteomes" id="UP000270261"/>
    </source>
</evidence>
<dbReference type="InterPro" id="IPR029063">
    <property type="entry name" value="SAM-dependent_MTases_sf"/>
</dbReference>
<feature type="binding site" evidence="7">
    <location>
        <position position="201"/>
    </location>
    <ligand>
        <name>S-adenosyl-L-methionine</name>
        <dbReference type="ChEBI" id="CHEBI:59789"/>
    </ligand>
</feature>
<comment type="pathway">
    <text evidence="7">tRNA modification; N(7)-methylguanine-tRNA biosynthesis.</text>
</comment>
<dbReference type="UniPathway" id="UPA00989"/>
<feature type="binding site" evidence="7">
    <location>
        <position position="205"/>
    </location>
    <ligand>
        <name>substrate</name>
    </ligand>
</feature>
<feature type="binding site" evidence="7">
    <location>
        <position position="178"/>
    </location>
    <ligand>
        <name>S-adenosyl-L-methionine</name>
        <dbReference type="ChEBI" id="CHEBI:59789"/>
    </ligand>
</feature>
<feature type="binding site" evidence="7">
    <location>
        <begin position="275"/>
        <end position="278"/>
    </location>
    <ligand>
        <name>substrate</name>
    </ligand>
</feature>
<evidence type="ECO:0000256" key="6">
    <source>
        <dbReference type="ARBA" id="ARBA00022694"/>
    </source>
</evidence>
<feature type="binding site" evidence="7">
    <location>
        <position position="237"/>
    </location>
    <ligand>
        <name>substrate</name>
    </ligand>
</feature>
<dbReference type="EC" id="2.1.1.33" evidence="7"/>
<dbReference type="SUPFAM" id="SSF53335">
    <property type="entry name" value="S-adenosyl-L-methionine-dependent methyltransferases"/>
    <property type="match status" value="1"/>
</dbReference>
<dbReference type="Gene3D" id="3.40.50.150">
    <property type="entry name" value="Vaccinia Virus protein VP39"/>
    <property type="match status" value="1"/>
</dbReference>
<dbReference type="PANTHER" id="PTHR23417:SF14">
    <property type="entry name" value="PENTACOTRIPEPTIDE-REPEAT REGION OF PRORP DOMAIN-CONTAINING PROTEIN"/>
    <property type="match status" value="1"/>
</dbReference>
<keyword evidence="3 7" id="KW-0489">Methyltransferase</keyword>
<dbReference type="GO" id="GO:0043527">
    <property type="term" value="C:tRNA methyltransferase complex"/>
    <property type="evidence" value="ECO:0007669"/>
    <property type="project" value="TreeGrafter"/>
</dbReference>
<dbReference type="EMBL" id="RRUE01000002">
    <property type="protein sequence ID" value="RRN44693.1"/>
    <property type="molecule type" value="Genomic_DNA"/>
</dbReference>
<evidence type="ECO:0000313" key="9">
    <source>
        <dbReference type="EMBL" id="RRN44693.1"/>
    </source>
</evidence>
<comment type="caution">
    <text evidence="9">The sequence shown here is derived from an EMBL/GenBank/DDBJ whole genome shotgun (WGS) entry which is preliminary data.</text>
</comment>
<dbReference type="PROSITE" id="PS51625">
    <property type="entry name" value="SAM_MT_TRMB"/>
    <property type="match status" value="1"/>
</dbReference>
<dbReference type="PANTHER" id="PTHR23417">
    <property type="entry name" value="3-DEOXY-D-MANNO-OCTULOSONIC-ACID TRANSFERASE/TRNA GUANINE-N 7 - -METHYLTRANSFERASE"/>
    <property type="match status" value="1"/>
</dbReference>
<comment type="catalytic activity">
    <reaction evidence="1 7">
        <text>guanosine(46) in tRNA + S-adenosyl-L-methionine = N(7)-methylguanosine(46) in tRNA + S-adenosyl-L-homocysteine</text>
        <dbReference type="Rhea" id="RHEA:42708"/>
        <dbReference type="Rhea" id="RHEA-COMP:10188"/>
        <dbReference type="Rhea" id="RHEA-COMP:10189"/>
        <dbReference type="ChEBI" id="CHEBI:57856"/>
        <dbReference type="ChEBI" id="CHEBI:59789"/>
        <dbReference type="ChEBI" id="CHEBI:74269"/>
        <dbReference type="ChEBI" id="CHEBI:74480"/>
        <dbReference type="EC" id="2.1.1.33"/>
    </reaction>
</comment>
<feature type="binding site" evidence="7">
    <location>
        <position position="151"/>
    </location>
    <ligand>
        <name>S-adenosyl-L-methionine</name>
        <dbReference type="ChEBI" id="CHEBI:59789"/>
    </ligand>
</feature>
<dbReference type="Proteomes" id="UP000270261">
    <property type="component" value="Unassembled WGS sequence"/>
</dbReference>
<comment type="similarity">
    <text evidence="7">Belongs to the class I-like SAM-binding methyltransferase superfamily. TrmB family.</text>
</comment>
<gene>
    <name evidence="7 9" type="primary">trmB</name>
    <name evidence="9" type="ORF">EHV23_13645</name>
</gene>
<dbReference type="InterPro" id="IPR055361">
    <property type="entry name" value="tRNA_methyltr_TrmB_bact"/>
</dbReference>
<feature type="compositionally biased region" description="Low complexity" evidence="8">
    <location>
        <begin position="1"/>
        <end position="14"/>
    </location>
</feature>
<evidence type="ECO:0000256" key="1">
    <source>
        <dbReference type="ARBA" id="ARBA00000142"/>
    </source>
</evidence>
<dbReference type="AlphaFoldDB" id="A0A426FPU7"/>
<evidence type="ECO:0000256" key="8">
    <source>
        <dbReference type="SAM" id="MobiDB-lite"/>
    </source>
</evidence>
<dbReference type="CDD" id="cd02440">
    <property type="entry name" value="AdoMet_MTases"/>
    <property type="match status" value="1"/>
</dbReference>
<proteinExistence type="inferred from homology"/>
<comment type="function">
    <text evidence="2 7">Catalyzes the formation of N(7)-methylguanine at position 46 (m7G46) in tRNA.</text>
</comment>
<evidence type="ECO:0000256" key="4">
    <source>
        <dbReference type="ARBA" id="ARBA00022679"/>
    </source>
</evidence>
<evidence type="ECO:0000256" key="3">
    <source>
        <dbReference type="ARBA" id="ARBA00022603"/>
    </source>
</evidence>
<organism evidence="9 10">
    <name type="scientific">Lautropia dentalis</name>
    <dbReference type="NCBI Taxonomy" id="2490857"/>
    <lineage>
        <taxon>Bacteria</taxon>
        <taxon>Pseudomonadati</taxon>
        <taxon>Pseudomonadota</taxon>
        <taxon>Betaproteobacteria</taxon>
        <taxon>Burkholderiales</taxon>
        <taxon>Burkholderiaceae</taxon>
        <taxon>Lautropia</taxon>
    </lineage>
</organism>
<evidence type="ECO:0000256" key="7">
    <source>
        <dbReference type="HAMAP-Rule" id="MF_01057"/>
    </source>
</evidence>
<evidence type="ECO:0000256" key="2">
    <source>
        <dbReference type="ARBA" id="ARBA00003015"/>
    </source>
</evidence>
<keyword evidence="4 7" id="KW-0808">Transferase</keyword>
<feature type="compositionally biased region" description="Polar residues" evidence="8">
    <location>
        <begin position="53"/>
        <end position="67"/>
    </location>
</feature>
<feature type="region of interest" description="Disordered" evidence="8">
    <location>
        <begin position="1"/>
        <end position="76"/>
    </location>
</feature>
<protein>
    <recommendedName>
        <fullName evidence="7">tRNA (guanine-N(7)-)-methyltransferase</fullName>
        <ecNumber evidence="7">2.1.1.33</ecNumber>
    </recommendedName>
    <alternativeName>
        <fullName evidence="7">tRNA (guanine(46)-N(7))-methyltransferase</fullName>
    </alternativeName>
    <alternativeName>
        <fullName evidence="7">tRNA(m7G46)-methyltransferase</fullName>
    </alternativeName>
</protein>
<dbReference type="InterPro" id="IPR003358">
    <property type="entry name" value="tRNA_(Gua-N-7)_MeTrfase_Trmb"/>
</dbReference>
<dbReference type="HAMAP" id="MF_01057">
    <property type="entry name" value="tRNA_methyltr_TrmB"/>
    <property type="match status" value="1"/>
</dbReference>
<dbReference type="OrthoDB" id="9802090at2"/>
<name>A0A426FPU7_9BURK</name>